<dbReference type="AlphaFoldDB" id="H0QNA2"/>
<protein>
    <submittedName>
        <fullName evidence="1">Uncharacterized protein</fullName>
    </submittedName>
</protein>
<evidence type="ECO:0000313" key="1">
    <source>
        <dbReference type="EMBL" id="GAB14303.1"/>
    </source>
</evidence>
<dbReference type="STRING" id="1077972.ARGLB_064_00650"/>
<accession>H0QNA2</accession>
<organism evidence="1 2">
    <name type="scientific">Arthrobacter globiformis (strain ATCC 8010 / DSM 20124 / JCM 1332 / NBRC 12137 / NCIMB 8907 / NRRL B-2979 / 168)</name>
    <dbReference type="NCBI Taxonomy" id="1077972"/>
    <lineage>
        <taxon>Bacteria</taxon>
        <taxon>Bacillati</taxon>
        <taxon>Actinomycetota</taxon>
        <taxon>Actinomycetes</taxon>
        <taxon>Micrococcales</taxon>
        <taxon>Micrococcaceae</taxon>
        <taxon>Arthrobacter</taxon>
    </lineage>
</organism>
<proteinExistence type="predicted"/>
<evidence type="ECO:0000313" key="2">
    <source>
        <dbReference type="Proteomes" id="UP000003828"/>
    </source>
</evidence>
<dbReference type="EMBL" id="BAEG01000064">
    <property type="protein sequence ID" value="GAB14303.1"/>
    <property type="molecule type" value="Genomic_DNA"/>
</dbReference>
<dbReference type="Proteomes" id="UP000003828">
    <property type="component" value="Unassembled WGS sequence"/>
</dbReference>
<gene>
    <name evidence="1" type="ORF">ARGLB_064_00650</name>
</gene>
<reference evidence="1 2" key="1">
    <citation type="submission" date="2011-12" db="EMBL/GenBank/DDBJ databases">
        <title>Whole genome shotgun sequence of Arthrobacter globiformis NBRC 12137.</title>
        <authorList>
            <person name="Miyazawa S."/>
            <person name="Hosoyama A."/>
            <person name="Tsuchikane K."/>
            <person name="Katsumata H."/>
            <person name="Yamazaki S."/>
            <person name="Fujita N."/>
        </authorList>
    </citation>
    <scope>NUCLEOTIDE SEQUENCE [LARGE SCALE GENOMIC DNA]</scope>
    <source>
        <strain evidence="1 2">NBRC 12137</strain>
    </source>
</reference>
<keyword evidence="2" id="KW-1185">Reference proteome</keyword>
<name>H0QNA2_ARTG1</name>
<sequence>MEPKRGFGVSGNILPIRPPCVRREPSNAESGDMLPKRVTYILKMGPPTHPSLIQNEGVEELPLPLGVAA</sequence>
<comment type="caution">
    <text evidence="1">The sequence shown here is derived from an EMBL/GenBank/DDBJ whole genome shotgun (WGS) entry which is preliminary data.</text>
</comment>